<name>A0A8H4QXG0_9AGAR</name>
<feature type="region of interest" description="Disordered" evidence="1">
    <location>
        <begin position="406"/>
        <end position="445"/>
    </location>
</feature>
<sequence length="445" mass="49881">MGVATRVNSASDRVIAAAERLRPTQHDFNNAQPGTAAWAILRLFTRPSMAAAPKYPRFYGGDHVKGEVLLSPTRPRRSIASITVLLRGTIKTGVGSGGTYCFLEYTHQVWDPTVGPSQPGNTGLTFSFPFPECLDYGSPSGRPRPHSRTLHRTPQTTFAVDAQYRIEYVIILKITHSDVHLNEVSDIKSKVFFIPAVTPGPPSIMRQEAYSRNLPLPGPHVDPQGWVTLPALSVVGFFRQQRVKLDYALHLASPLSYTRGTCIPCYLSVSGEDAQPLDSLTTPEMLYMRLVRYTRFFEDPAKGTEQYLNNQQPRVLEKVEEVGRATWWFPSGVQQERRFRRLEGEIYLEENLSPTSNFLPLAVKYKVEFLPFNHLNSRTFRQSEVGDDQQRPNIMLSHSVTIATVAADGPPQRTSSHPRQSSPQDSSSNQGGTDRVRDWVRSQGN</sequence>
<organism evidence="2 3">
    <name type="scientific">Agrocybe pediades</name>
    <dbReference type="NCBI Taxonomy" id="84607"/>
    <lineage>
        <taxon>Eukaryota</taxon>
        <taxon>Fungi</taxon>
        <taxon>Dikarya</taxon>
        <taxon>Basidiomycota</taxon>
        <taxon>Agaricomycotina</taxon>
        <taxon>Agaricomycetes</taxon>
        <taxon>Agaricomycetidae</taxon>
        <taxon>Agaricales</taxon>
        <taxon>Agaricineae</taxon>
        <taxon>Strophariaceae</taxon>
        <taxon>Agrocybe</taxon>
    </lineage>
</organism>
<comment type="caution">
    <text evidence="2">The sequence shown here is derived from an EMBL/GenBank/DDBJ whole genome shotgun (WGS) entry which is preliminary data.</text>
</comment>
<keyword evidence="3" id="KW-1185">Reference proteome</keyword>
<dbReference type="EMBL" id="JAACJL010000016">
    <property type="protein sequence ID" value="KAF4619325.1"/>
    <property type="molecule type" value="Genomic_DNA"/>
</dbReference>
<evidence type="ECO:0000313" key="3">
    <source>
        <dbReference type="Proteomes" id="UP000521872"/>
    </source>
</evidence>
<evidence type="ECO:0000256" key="1">
    <source>
        <dbReference type="SAM" id="MobiDB-lite"/>
    </source>
</evidence>
<proteinExistence type="predicted"/>
<reference evidence="2 3" key="1">
    <citation type="submission" date="2019-12" db="EMBL/GenBank/DDBJ databases">
        <authorList>
            <person name="Floudas D."/>
            <person name="Bentzer J."/>
            <person name="Ahren D."/>
            <person name="Johansson T."/>
            <person name="Persson P."/>
            <person name="Tunlid A."/>
        </authorList>
    </citation>
    <scope>NUCLEOTIDE SEQUENCE [LARGE SCALE GENOMIC DNA]</scope>
    <source>
        <strain evidence="2 3">CBS 102.39</strain>
    </source>
</reference>
<accession>A0A8H4QXG0</accession>
<feature type="compositionally biased region" description="Basic and acidic residues" evidence="1">
    <location>
        <begin position="434"/>
        <end position="445"/>
    </location>
</feature>
<gene>
    <name evidence="2" type="ORF">D9613_004882</name>
</gene>
<dbReference type="AlphaFoldDB" id="A0A8H4QXG0"/>
<evidence type="ECO:0008006" key="4">
    <source>
        <dbReference type="Google" id="ProtNLM"/>
    </source>
</evidence>
<protein>
    <recommendedName>
        <fullName evidence="4">Arrestin-like N-terminal domain-containing protein</fullName>
    </recommendedName>
</protein>
<dbReference type="Proteomes" id="UP000521872">
    <property type="component" value="Unassembled WGS sequence"/>
</dbReference>
<feature type="compositionally biased region" description="Polar residues" evidence="1">
    <location>
        <begin position="412"/>
        <end position="432"/>
    </location>
</feature>
<evidence type="ECO:0000313" key="2">
    <source>
        <dbReference type="EMBL" id="KAF4619325.1"/>
    </source>
</evidence>